<proteinExistence type="predicted"/>
<dbReference type="AlphaFoldDB" id="A0A7Y0HWF7"/>
<reference evidence="1 2" key="1">
    <citation type="submission" date="2020-02" db="EMBL/GenBank/DDBJ databases">
        <title>Characterization of phylogenetic diversity of novel bifidobacterial species isolated in Czech ZOOs.</title>
        <authorList>
            <person name="Lugli G.A."/>
            <person name="Vera N.B."/>
            <person name="Ventura M."/>
        </authorList>
    </citation>
    <scope>NUCLEOTIDE SEQUENCE [LARGE SCALE GENOMIC DNA]</scope>
    <source>
        <strain evidence="1 2">DSM 109959</strain>
    </source>
</reference>
<comment type="caution">
    <text evidence="1">The sequence shown here is derived from an EMBL/GenBank/DDBJ whole genome shotgun (WGS) entry which is preliminary data.</text>
</comment>
<name>A0A7Y0HWF7_9BIFI</name>
<protein>
    <submittedName>
        <fullName evidence="1">Uncharacterized protein</fullName>
    </submittedName>
</protein>
<dbReference type="Proteomes" id="UP000543419">
    <property type="component" value="Unassembled WGS sequence"/>
</dbReference>
<accession>A0A7Y0HWF7</accession>
<keyword evidence="2" id="KW-1185">Reference proteome</keyword>
<evidence type="ECO:0000313" key="1">
    <source>
        <dbReference type="EMBL" id="NMM97247.1"/>
    </source>
</evidence>
<evidence type="ECO:0000313" key="2">
    <source>
        <dbReference type="Proteomes" id="UP000543419"/>
    </source>
</evidence>
<gene>
    <name evidence="1" type="ORF">G1C97_0196</name>
</gene>
<dbReference type="RefSeq" id="WP_169240116.1">
    <property type="nucleotide sequence ID" value="NZ_JAAIIG010000001.1"/>
</dbReference>
<dbReference type="EMBL" id="JAAIIG010000001">
    <property type="protein sequence ID" value="NMM97247.1"/>
    <property type="molecule type" value="Genomic_DNA"/>
</dbReference>
<organism evidence="1 2">
    <name type="scientific">Bifidobacterium olomucense</name>
    <dbReference type="NCBI Taxonomy" id="2675324"/>
    <lineage>
        <taxon>Bacteria</taxon>
        <taxon>Bacillati</taxon>
        <taxon>Actinomycetota</taxon>
        <taxon>Actinomycetes</taxon>
        <taxon>Bifidobacteriales</taxon>
        <taxon>Bifidobacteriaceae</taxon>
        <taxon>Bifidobacterium</taxon>
    </lineage>
</organism>
<sequence length="116" mass="13291">MCEQAYTLLVPSNKEGEKELKGIGDIDLPNCQEFDLTEKESESLDRLFNDYNATFGIIIDYYEEEYILKKDIAQALLMAEKALNRTDDETEQHGLKILISALRLAKDHNTFMEIVG</sequence>